<dbReference type="GO" id="GO:0003723">
    <property type="term" value="F:RNA binding"/>
    <property type="evidence" value="ECO:0007669"/>
    <property type="project" value="TreeGrafter"/>
</dbReference>
<comment type="similarity">
    <text evidence="1">Belongs to the learning-associated protein family.</text>
</comment>
<dbReference type="GO" id="GO:0097484">
    <property type="term" value="P:dendrite extension"/>
    <property type="evidence" value="ECO:0007669"/>
    <property type="project" value="TreeGrafter"/>
</dbReference>
<dbReference type="Pfam" id="PF10169">
    <property type="entry name" value="LLPH"/>
    <property type="match status" value="1"/>
</dbReference>
<reference evidence="3" key="1">
    <citation type="submission" date="2020-06" db="EMBL/GenBank/DDBJ databases">
        <title>Draft genome of Bugula neritina, a colonial animal packing powerful symbionts and potential medicines.</title>
        <authorList>
            <person name="Rayko M."/>
        </authorList>
    </citation>
    <scope>NUCLEOTIDE SEQUENCE [LARGE SCALE GENOMIC DNA]</scope>
    <source>
        <strain evidence="3">Kwan_BN1</strain>
    </source>
</reference>
<dbReference type="GO" id="GO:0001099">
    <property type="term" value="F:basal RNA polymerase II transcription machinery binding"/>
    <property type="evidence" value="ECO:0007669"/>
    <property type="project" value="TreeGrafter"/>
</dbReference>
<accession>A0A7J7IX78</accession>
<proteinExistence type="inferred from homology"/>
<feature type="region of interest" description="Disordered" evidence="2">
    <location>
        <begin position="1"/>
        <end position="22"/>
    </location>
</feature>
<evidence type="ECO:0000313" key="3">
    <source>
        <dbReference type="EMBL" id="KAF6018519.1"/>
    </source>
</evidence>
<dbReference type="EMBL" id="VXIV02003300">
    <property type="protein sequence ID" value="KAF6018519.1"/>
    <property type="molecule type" value="Genomic_DNA"/>
</dbReference>
<evidence type="ECO:0000256" key="1">
    <source>
        <dbReference type="ARBA" id="ARBA00034118"/>
    </source>
</evidence>
<protein>
    <submittedName>
        <fullName evidence="3">Uncharacterized protein</fullName>
    </submittedName>
</protein>
<name>A0A7J7IX78_BUGNE</name>
<keyword evidence="4" id="KW-1185">Reference proteome</keyword>
<dbReference type="InterPro" id="IPR018784">
    <property type="entry name" value="LLPH-like"/>
</dbReference>
<gene>
    <name evidence="3" type="ORF">EB796_023194</name>
</gene>
<feature type="region of interest" description="Disordered" evidence="2">
    <location>
        <begin position="109"/>
        <end position="129"/>
    </location>
</feature>
<sequence>MAKSSRSKIKRANRAVKREKNSKKELAKLEKLVELAKGSEETCAEEGKEYTVLGGAEEAMAVDDVASQNPQTDPAELEDLPMGVGLKTKSGSYPIWMNKRAIKRAKIVEKRKTRQKNKAKRVGSRPWRK</sequence>
<dbReference type="Proteomes" id="UP000593567">
    <property type="component" value="Unassembled WGS sequence"/>
</dbReference>
<feature type="region of interest" description="Disordered" evidence="2">
    <location>
        <begin position="65"/>
        <end position="84"/>
    </location>
</feature>
<dbReference type="PANTHER" id="PTHR34253:SF1">
    <property type="entry name" value="PROTEIN LLP HOMOLOG"/>
    <property type="match status" value="1"/>
</dbReference>
<dbReference type="AlphaFoldDB" id="A0A7J7IX78"/>
<dbReference type="PANTHER" id="PTHR34253">
    <property type="entry name" value="PROTEIN LLP HOMOLOG"/>
    <property type="match status" value="1"/>
</dbReference>
<organism evidence="3 4">
    <name type="scientific">Bugula neritina</name>
    <name type="common">Brown bryozoan</name>
    <name type="synonym">Sertularia neritina</name>
    <dbReference type="NCBI Taxonomy" id="10212"/>
    <lineage>
        <taxon>Eukaryota</taxon>
        <taxon>Metazoa</taxon>
        <taxon>Spiralia</taxon>
        <taxon>Lophotrochozoa</taxon>
        <taxon>Bryozoa</taxon>
        <taxon>Gymnolaemata</taxon>
        <taxon>Cheilostomatida</taxon>
        <taxon>Flustrina</taxon>
        <taxon>Buguloidea</taxon>
        <taxon>Bugulidae</taxon>
        <taxon>Bugula</taxon>
    </lineage>
</organism>
<evidence type="ECO:0000313" key="4">
    <source>
        <dbReference type="Proteomes" id="UP000593567"/>
    </source>
</evidence>
<comment type="caution">
    <text evidence="3">The sequence shown here is derived from an EMBL/GenBank/DDBJ whole genome shotgun (WGS) entry which is preliminary data.</text>
</comment>
<dbReference type="GO" id="GO:0005730">
    <property type="term" value="C:nucleolus"/>
    <property type="evidence" value="ECO:0007669"/>
    <property type="project" value="TreeGrafter"/>
</dbReference>
<feature type="compositionally biased region" description="Basic residues" evidence="2">
    <location>
        <begin position="1"/>
        <end position="15"/>
    </location>
</feature>
<evidence type="ECO:0000256" key="2">
    <source>
        <dbReference type="SAM" id="MobiDB-lite"/>
    </source>
</evidence>